<keyword evidence="1" id="KW-0677">Repeat</keyword>
<dbReference type="InterPro" id="IPR011990">
    <property type="entry name" value="TPR-like_helical_dom_sf"/>
</dbReference>
<dbReference type="GO" id="GO:0009451">
    <property type="term" value="P:RNA modification"/>
    <property type="evidence" value="ECO:0007669"/>
    <property type="project" value="InterPro"/>
</dbReference>
<evidence type="ECO:0008006" key="4">
    <source>
        <dbReference type="Google" id="ProtNLM"/>
    </source>
</evidence>
<evidence type="ECO:0000313" key="2">
    <source>
        <dbReference type="EMBL" id="EFJ11821.1"/>
    </source>
</evidence>
<reference evidence="2 3" key="1">
    <citation type="journal article" date="2011" name="Science">
        <title>The Selaginella genome identifies genetic changes associated with the evolution of vascular plants.</title>
        <authorList>
            <person name="Banks J.A."/>
            <person name="Nishiyama T."/>
            <person name="Hasebe M."/>
            <person name="Bowman J.L."/>
            <person name="Gribskov M."/>
            <person name="dePamphilis C."/>
            <person name="Albert V.A."/>
            <person name="Aono N."/>
            <person name="Aoyama T."/>
            <person name="Ambrose B.A."/>
            <person name="Ashton N.W."/>
            <person name="Axtell M.J."/>
            <person name="Barker E."/>
            <person name="Barker M.S."/>
            <person name="Bennetzen J.L."/>
            <person name="Bonawitz N.D."/>
            <person name="Chapple C."/>
            <person name="Cheng C."/>
            <person name="Correa L.G."/>
            <person name="Dacre M."/>
            <person name="DeBarry J."/>
            <person name="Dreyer I."/>
            <person name="Elias M."/>
            <person name="Engstrom E.M."/>
            <person name="Estelle M."/>
            <person name="Feng L."/>
            <person name="Finet C."/>
            <person name="Floyd S.K."/>
            <person name="Frommer W.B."/>
            <person name="Fujita T."/>
            <person name="Gramzow L."/>
            <person name="Gutensohn M."/>
            <person name="Harholt J."/>
            <person name="Hattori M."/>
            <person name="Heyl A."/>
            <person name="Hirai T."/>
            <person name="Hiwatashi Y."/>
            <person name="Ishikawa M."/>
            <person name="Iwata M."/>
            <person name="Karol K.G."/>
            <person name="Koehler B."/>
            <person name="Kolukisaoglu U."/>
            <person name="Kubo M."/>
            <person name="Kurata T."/>
            <person name="Lalonde S."/>
            <person name="Li K."/>
            <person name="Li Y."/>
            <person name="Litt A."/>
            <person name="Lyons E."/>
            <person name="Manning G."/>
            <person name="Maruyama T."/>
            <person name="Michael T.P."/>
            <person name="Mikami K."/>
            <person name="Miyazaki S."/>
            <person name="Morinaga S."/>
            <person name="Murata T."/>
            <person name="Mueller-Roeber B."/>
            <person name="Nelson D.R."/>
            <person name="Obara M."/>
            <person name="Oguri Y."/>
            <person name="Olmstead R.G."/>
            <person name="Onodera N."/>
            <person name="Petersen B.L."/>
            <person name="Pils B."/>
            <person name="Prigge M."/>
            <person name="Rensing S.A."/>
            <person name="Riano-Pachon D.M."/>
            <person name="Roberts A.W."/>
            <person name="Sato Y."/>
            <person name="Scheller H.V."/>
            <person name="Schulz B."/>
            <person name="Schulz C."/>
            <person name="Shakirov E.V."/>
            <person name="Shibagaki N."/>
            <person name="Shinohara N."/>
            <person name="Shippen D.E."/>
            <person name="Soerensen I."/>
            <person name="Sotooka R."/>
            <person name="Sugimoto N."/>
            <person name="Sugita M."/>
            <person name="Sumikawa N."/>
            <person name="Tanurdzic M."/>
            <person name="Theissen G."/>
            <person name="Ulvskov P."/>
            <person name="Wakazuki S."/>
            <person name="Weng J.K."/>
            <person name="Willats W.W."/>
            <person name="Wipf D."/>
            <person name="Wolf P.G."/>
            <person name="Yang L."/>
            <person name="Zimmer A.D."/>
            <person name="Zhu Q."/>
            <person name="Mitros T."/>
            <person name="Hellsten U."/>
            <person name="Loque D."/>
            <person name="Otillar R."/>
            <person name="Salamov A."/>
            <person name="Schmutz J."/>
            <person name="Shapiro H."/>
            <person name="Lindquist E."/>
            <person name="Lucas S."/>
            <person name="Rokhsar D."/>
            <person name="Grigoriev I.V."/>
        </authorList>
    </citation>
    <scope>NUCLEOTIDE SEQUENCE [LARGE SCALE GENOMIC DNA]</scope>
</reference>
<organism evidence="3">
    <name type="scientific">Selaginella moellendorffii</name>
    <name type="common">Spikemoss</name>
    <dbReference type="NCBI Taxonomy" id="88036"/>
    <lineage>
        <taxon>Eukaryota</taxon>
        <taxon>Viridiplantae</taxon>
        <taxon>Streptophyta</taxon>
        <taxon>Embryophyta</taxon>
        <taxon>Tracheophyta</taxon>
        <taxon>Lycopodiopsida</taxon>
        <taxon>Selaginellales</taxon>
        <taxon>Selaginellaceae</taxon>
        <taxon>Selaginella</taxon>
    </lineage>
</organism>
<dbReference type="NCBIfam" id="TIGR00756">
    <property type="entry name" value="PPR"/>
    <property type="match status" value="1"/>
</dbReference>
<accession>D8SV69</accession>
<dbReference type="InParanoid" id="D8SV69"/>
<dbReference type="GO" id="GO:0003723">
    <property type="term" value="F:RNA binding"/>
    <property type="evidence" value="ECO:0007669"/>
    <property type="project" value="InterPro"/>
</dbReference>
<dbReference type="Gene3D" id="1.25.40.10">
    <property type="entry name" value="Tetratricopeptide repeat domain"/>
    <property type="match status" value="1"/>
</dbReference>
<proteinExistence type="predicted"/>
<dbReference type="InterPro" id="IPR046960">
    <property type="entry name" value="PPR_At4g14850-like_plant"/>
</dbReference>
<dbReference type="EMBL" id="GL377644">
    <property type="protein sequence ID" value="EFJ11821.1"/>
    <property type="molecule type" value="Genomic_DNA"/>
</dbReference>
<dbReference type="PANTHER" id="PTHR47926">
    <property type="entry name" value="PENTATRICOPEPTIDE REPEAT-CONTAINING PROTEIN"/>
    <property type="match status" value="1"/>
</dbReference>
<feature type="non-terminal residue" evidence="2">
    <location>
        <position position="166"/>
    </location>
</feature>
<dbReference type="Proteomes" id="UP000001514">
    <property type="component" value="Unassembled WGS sequence"/>
</dbReference>
<dbReference type="eggNOG" id="KOG4197">
    <property type="taxonomic scope" value="Eukaryota"/>
</dbReference>
<dbReference type="KEGG" id="smo:SELMODRAFT_16626"/>
<evidence type="ECO:0000313" key="3">
    <source>
        <dbReference type="Proteomes" id="UP000001514"/>
    </source>
</evidence>
<feature type="non-terminal residue" evidence="2">
    <location>
        <position position="1"/>
    </location>
</feature>
<gene>
    <name evidence="2" type="ORF">SELMODRAFT_16626</name>
</gene>
<dbReference type="InterPro" id="IPR002885">
    <property type="entry name" value="PPR_rpt"/>
</dbReference>
<keyword evidence="3" id="KW-1185">Reference proteome</keyword>
<name>D8SV69_SELML</name>
<evidence type="ECO:0000256" key="1">
    <source>
        <dbReference type="ARBA" id="ARBA00022737"/>
    </source>
</evidence>
<dbReference type="Pfam" id="PF01535">
    <property type="entry name" value="PPR"/>
    <property type="match status" value="2"/>
</dbReference>
<dbReference type="Gramene" id="EFJ11821">
    <property type="protein sequence ID" value="EFJ11821"/>
    <property type="gene ID" value="SELMODRAFT_16626"/>
</dbReference>
<sequence length="166" mass="18208">GFVDRATKILERMEQRDLVAWSVMLAGLAHSGYFHRAIETFHSIKTTSTPDETCFVLALLACGHAGRVYDGVRCFVSMSLDFKTRPSKHHYTCVVDMLGRAGHLEDAHDLVSSMPFAPDALELTSILRTCRSHGDLELGARATETILELSPGDGAGYVLLAHIFST</sequence>
<dbReference type="AlphaFoldDB" id="D8SV69"/>
<protein>
    <recommendedName>
        <fullName evidence="4">Pentacotripeptide-repeat region of PRORP domain-containing protein</fullName>
    </recommendedName>
</protein>
<dbReference type="HOGENOM" id="CLU_002706_0_0_1"/>